<evidence type="ECO:0000259" key="1">
    <source>
        <dbReference type="PROSITE" id="PS51186"/>
    </source>
</evidence>
<dbReference type="CDD" id="cd04301">
    <property type="entry name" value="NAT_SF"/>
    <property type="match status" value="1"/>
</dbReference>
<dbReference type="Gene3D" id="3.40.630.30">
    <property type="match status" value="1"/>
</dbReference>
<evidence type="ECO:0000259" key="2">
    <source>
        <dbReference type="PROSITE" id="PS51729"/>
    </source>
</evidence>
<dbReference type="InterPro" id="IPR016181">
    <property type="entry name" value="Acyl_CoA_acyltransferase"/>
</dbReference>
<dbReference type="InterPro" id="IPR031165">
    <property type="entry name" value="GNAT_YJDJ"/>
</dbReference>
<dbReference type="PANTHER" id="PTHR31435">
    <property type="entry name" value="PROTEIN NATD1"/>
    <property type="match status" value="1"/>
</dbReference>
<proteinExistence type="predicted"/>
<name>A0A9X2DAM2_9ACTN</name>
<dbReference type="AlphaFoldDB" id="A0A9X2DAM2"/>
<dbReference type="PROSITE" id="PS51729">
    <property type="entry name" value="GNAT_YJDJ"/>
    <property type="match status" value="1"/>
</dbReference>
<dbReference type="Pfam" id="PF14542">
    <property type="entry name" value="Acetyltransf_CG"/>
    <property type="match status" value="1"/>
</dbReference>
<feature type="domain" description="N-acetyltransferase" evidence="2">
    <location>
        <begin position="8"/>
        <end position="98"/>
    </location>
</feature>
<evidence type="ECO:0000313" key="3">
    <source>
        <dbReference type="EMBL" id="MCM0622440.1"/>
    </source>
</evidence>
<accession>A0A9X2DAM2</accession>
<reference evidence="3" key="1">
    <citation type="submission" date="2022-05" db="EMBL/GenBank/DDBJ databases">
        <authorList>
            <person name="Tuo L."/>
        </authorList>
    </citation>
    <scope>NUCLEOTIDE SEQUENCE</scope>
    <source>
        <strain evidence="3">BSK12Z-4</strain>
    </source>
</reference>
<dbReference type="PANTHER" id="PTHR31435:SF10">
    <property type="entry name" value="BSR4717 PROTEIN"/>
    <property type="match status" value="1"/>
</dbReference>
<feature type="domain" description="N-acetyltransferase" evidence="1">
    <location>
        <begin position="1"/>
        <end position="99"/>
    </location>
</feature>
<organism evidence="3 4">
    <name type="scientific">Nocardioides bruguierae</name>
    <dbReference type="NCBI Taxonomy" id="2945102"/>
    <lineage>
        <taxon>Bacteria</taxon>
        <taxon>Bacillati</taxon>
        <taxon>Actinomycetota</taxon>
        <taxon>Actinomycetes</taxon>
        <taxon>Propionibacteriales</taxon>
        <taxon>Nocardioidaceae</taxon>
        <taxon>Nocardioides</taxon>
    </lineage>
</organism>
<dbReference type="InterPro" id="IPR045057">
    <property type="entry name" value="Gcn5-rel_NAT"/>
</dbReference>
<dbReference type="PROSITE" id="PS51186">
    <property type="entry name" value="GNAT"/>
    <property type="match status" value="1"/>
</dbReference>
<comment type="caution">
    <text evidence="3">The sequence shown here is derived from an EMBL/GenBank/DDBJ whole genome shotgun (WGS) entry which is preliminary data.</text>
</comment>
<keyword evidence="4" id="KW-1185">Reference proteome</keyword>
<gene>
    <name evidence="3" type="ORF">M8330_19295</name>
</gene>
<protein>
    <submittedName>
        <fullName evidence="3">N-acetyltransferase</fullName>
    </submittedName>
</protein>
<sequence>MSDAVTVEHRAEESRFVALVQEGADPAEAGVAEYELDGETMTLTHTVVDPAFGGRGVGSVLAQAAFGHAREAGLSVVPQCSFMAGYVRKHPELADLVRG</sequence>
<dbReference type="Proteomes" id="UP001139485">
    <property type="component" value="Unassembled WGS sequence"/>
</dbReference>
<dbReference type="RefSeq" id="WP_250828655.1">
    <property type="nucleotide sequence ID" value="NZ_JAMOIL010000035.1"/>
</dbReference>
<dbReference type="SUPFAM" id="SSF55729">
    <property type="entry name" value="Acyl-CoA N-acyltransferases (Nat)"/>
    <property type="match status" value="1"/>
</dbReference>
<dbReference type="GO" id="GO:0016747">
    <property type="term" value="F:acyltransferase activity, transferring groups other than amino-acyl groups"/>
    <property type="evidence" value="ECO:0007669"/>
    <property type="project" value="InterPro"/>
</dbReference>
<dbReference type="EMBL" id="JAMOIL010000035">
    <property type="protein sequence ID" value="MCM0622440.1"/>
    <property type="molecule type" value="Genomic_DNA"/>
</dbReference>
<evidence type="ECO:0000313" key="4">
    <source>
        <dbReference type="Proteomes" id="UP001139485"/>
    </source>
</evidence>
<dbReference type="InterPro" id="IPR000182">
    <property type="entry name" value="GNAT_dom"/>
</dbReference>